<dbReference type="GO" id="GO:0006979">
    <property type="term" value="P:response to oxidative stress"/>
    <property type="evidence" value="ECO:0007669"/>
    <property type="project" value="InterPro"/>
</dbReference>
<dbReference type="PROSITE" id="PS50292">
    <property type="entry name" value="PEROXIDASE_3"/>
    <property type="match status" value="1"/>
</dbReference>
<dbReference type="SUPFAM" id="SSF48113">
    <property type="entry name" value="Heme-dependent peroxidases"/>
    <property type="match status" value="1"/>
</dbReference>
<dbReference type="Proteomes" id="UP000176005">
    <property type="component" value="Unassembled WGS sequence"/>
</dbReference>
<evidence type="ECO:0000256" key="4">
    <source>
        <dbReference type="SAM" id="MobiDB-lite"/>
    </source>
</evidence>
<protein>
    <submittedName>
        <fullName evidence="5">Heme peroxidase</fullName>
    </submittedName>
</protein>
<dbReference type="GO" id="GO:0004601">
    <property type="term" value="F:peroxidase activity"/>
    <property type="evidence" value="ECO:0007669"/>
    <property type="project" value="UniProtKB-KW"/>
</dbReference>
<dbReference type="InterPro" id="IPR037120">
    <property type="entry name" value="Haem_peroxidase_sf_animal"/>
</dbReference>
<gene>
    <name evidence="5" type="ORF">AN218_26065</name>
</gene>
<dbReference type="EMBL" id="LJGW01000417">
    <property type="protein sequence ID" value="OEV08527.1"/>
    <property type="molecule type" value="Genomic_DNA"/>
</dbReference>
<evidence type="ECO:0000313" key="5">
    <source>
        <dbReference type="EMBL" id="OEV08527.1"/>
    </source>
</evidence>
<keyword evidence="5" id="KW-0575">Peroxidase</keyword>
<dbReference type="PATRIC" id="fig|518642.10.peg.6137"/>
<dbReference type="Pfam" id="PF03098">
    <property type="entry name" value="An_peroxidase"/>
    <property type="match status" value="1"/>
</dbReference>
<dbReference type="InterPro" id="IPR019791">
    <property type="entry name" value="Haem_peroxidase_animal"/>
</dbReference>
<dbReference type="AlphaFoldDB" id="A0A1E7KX59"/>
<dbReference type="PANTHER" id="PTHR11475:SF4">
    <property type="entry name" value="CHORION PEROXIDASE"/>
    <property type="match status" value="1"/>
</dbReference>
<evidence type="ECO:0000313" key="6">
    <source>
        <dbReference type="Proteomes" id="UP000176005"/>
    </source>
</evidence>
<accession>A0A1E7KX59</accession>
<comment type="subcellular location">
    <subcellularLocation>
        <location evidence="1">Secreted</location>
    </subcellularLocation>
</comment>
<keyword evidence="2" id="KW-0964">Secreted</keyword>
<dbReference type="GO" id="GO:0020037">
    <property type="term" value="F:heme binding"/>
    <property type="evidence" value="ECO:0007669"/>
    <property type="project" value="InterPro"/>
</dbReference>
<keyword evidence="3" id="KW-0325">Glycoprotein</keyword>
<feature type="region of interest" description="Disordered" evidence="4">
    <location>
        <begin position="1"/>
        <end position="45"/>
    </location>
</feature>
<dbReference type="InterPro" id="IPR010255">
    <property type="entry name" value="Haem_peroxidase_sf"/>
</dbReference>
<dbReference type="GO" id="GO:0005576">
    <property type="term" value="C:extracellular region"/>
    <property type="evidence" value="ECO:0007669"/>
    <property type="project" value="UniProtKB-SubCell"/>
</dbReference>
<evidence type="ECO:0000256" key="2">
    <source>
        <dbReference type="ARBA" id="ARBA00022525"/>
    </source>
</evidence>
<keyword evidence="5" id="KW-0560">Oxidoreductase</keyword>
<dbReference type="Gene3D" id="1.10.640.10">
    <property type="entry name" value="Haem peroxidase domain superfamily, animal type"/>
    <property type="match status" value="1"/>
</dbReference>
<dbReference type="CDD" id="cd09819">
    <property type="entry name" value="An_peroxidase_bacterial_1"/>
    <property type="match status" value="1"/>
</dbReference>
<keyword evidence="6" id="KW-1185">Reference proteome</keyword>
<proteinExistence type="predicted"/>
<organism evidence="5 6">
    <name type="scientific">Streptomyces nanshensis</name>
    <dbReference type="NCBI Taxonomy" id="518642"/>
    <lineage>
        <taxon>Bacteria</taxon>
        <taxon>Bacillati</taxon>
        <taxon>Actinomycetota</taxon>
        <taxon>Actinomycetes</taxon>
        <taxon>Kitasatosporales</taxon>
        <taxon>Streptomycetaceae</taxon>
        <taxon>Streptomyces</taxon>
    </lineage>
</organism>
<comment type="caution">
    <text evidence="5">The sequence shown here is derived from an EMBL/GenBank/DDBJ whole genome shotgun (WGS) entry which is preliminary data.</text>
</comment>
<name>A0A1E7KX59_9ACTN</name>
<evidence type="ECO:0000256" key="1">
    <source>
        <dbReference type="ARBA" id="ARBA00004613"/>
    </source>
</evidence>
<sequence length="497" mass="54580">MTRGRLMSAMHGSSSRAISSSGASFGRMFPDLPPRRPTGLEQAKEFGLPGGIMDGGQTTDEQENPNLPAGFTYFGQFIDHDLTLDAMSELGQRNDPSGVTDARTPRLDMDNLYGAGPVVSEHLYDRESHQTKLVHAAHGADFARTDQDIALIGDPRNDENMILAQLHLALIKFHNAVVDALRAGRITDALGQKLPPRPPDEPGDLQPGVPLEQLLDVEGYFNTVFTKAQQLVRWHYQWLVVHEFLMRVGDPELVRDVEKNGPQFFRPRESVTMPVEFAAAAFRFGHPTVRSSYRINDSFSGKIFPDDPEAPAEPRTDLRGGPVRPEHAVDWSLFFPLGDGSRRHQHTKRINGVLNSQLLDLPVSAVPGAKEGALSRPVASLVVRNLLRSETLGLPSGQDVARKVGETPLTDEELGSTGPAYLWYYILKEAEVRADGLHLGPVGTRIVAEVLIGLMDADPTSYRSAYPEWRPTLADDYGRFGPADLLRFAGVVGSGDD</sequence>
<feature type="compositionally biased region" description="Low complexity" evidence="4">
    <location>
        <begin position="8"/>
        <end position="26"/>
    </location>
</feature>
<reference evidence="5 6" key="1">
    <citation type="journal article" date="2016" name="Front. Microbiol.">
        <title>Comparative Genomics Analysis of Streptomyces Species Reveals Their Adaptation to the Marine Environment and Their Diversity at the Genomic Level.</title>
        <authorList>
            <person name="Tian X."/>
            <person name="Zhang Z."/>
            <person name="Yang T."/>
            <person name="Chen M."/>
            <person name="Li J."/>
            <person name="Chen F."/>
            <person name="Yang J."/>
            <person name="Li W."/>
            <person name="Zhang B."/>
            <person name="Zhang Z."/>
            <person name="Wu J."/>
            <person name="Zhang C."/>
            <person name="Long L."/>
            <person name="Xiao J."/>
        </authorList>
    </citation>
    <scope>NUCLEOTIDE SEQUENCE [LARGE SCALE GENOMIC DNA]</scope>
    <source>
        <strain evidence="5 6">SCSIO 10429</strain>
    </source>
</reference>
<evidence type="ECO:0000256" key="3">
    <source>
        <dbReference type="ARBA" id="ARBA00023180"/>
    </source>
</evidence>
<dbReference type="PANTHER" id="PTHR11475">
    <property type="entry name" value="OXIDASE/PEROXIDASE"/>
    <property type="match status" value="1"/>
</dbReference>